<dbReference type="EMBL" id="CAJVPP010023097">
    <property type="protein sequence ID" value="CAG8746420.1"/>
    <property type="molecule type" value="Genomic_DNA"/>
</dbReference>
<proteinExistence type="predicted"/>
<feature type="non-terminal residue" evidence="1">
    <location>
        <position position="1"/>
    </location>
</feature>
<keyword evidence="2" id="KW-1185">Reference proteome</keyword>
<accession>A0A9N9IQW8</accession>
<dbReference type="AlphaFoldDB" id="A0A9N9IQW8"/>
<dbReference type="Proteomes" id="UP000789375">
    <property type="component" value="Unassembled WGS sequence"/>
</dbReference>
<evidence type="ECO:0000313" key="2">
    <source>
        <dbReference type="Proteomes" id="UP000789375"/>
    </source>
</evidence>
<evidence type="ECO:0000313" key="1">
    <source>
        <dbReference type="EMBL" id="CAG8746420.1"/>
    </source>
</evidence>
<feature type="non-terminal residue" evidence="1">
    <location>
        <position position="55"/>
    </location>
</feature>
<organism evidence="1 2">
    <name type="scientific">Funneliformis mosseae</name>
    <name type="common">Endomycorrhizal fungus</name>
    <name type="synonym">Glomus mosseae</name>
    <dbReference type="NCBI Taxonomy" id="27381"/>
    <lineage>
        <taxon>Eukaryota</taxon>
        <taxon>Fungi</taxon>
        <taxon>Fungi incertae sedis</taxon>
        <taxon>Mucoromycota</taxon>
        <taxon>Glomeromycotina</taxon>
        <taxon>Glomeromycetes</taxon>
        <taxon>Glomerales</taxon>
        <taxon>Glomeraceae</taxon>
        <taxon>Funneliformis</taxon>
    </lineage>
</organism>
<protein>
    <submittedName>
        <fullName evidence="1">6119_t:CDS:1</fullName>
    </submittedName>
</protein>
<gene>
    <name evidence="1" type="ORF">FMOSSE_LOCUS16412</name>
</gene>
<sequence>TNTLRIEKILDLDIFIRDSGNQITIESNPNLLEKDSNIIIQFLSYIFKIQVDFYQ</sequence>
<comment type="caution">
    <text evidence="1">The sequence shown here is derived from an EMBL/GenBank/DDBJ whole genome shotgun (WGS) entry which is preliminary data.</text>
</comment>
<reference evidence="1" key="1">
    <citation type="submission" date="2021-06" db="EMBL/GenBank/DDBJ databases">
        <authorList>
            <person name="Kallberg Y."/>
            <person name="Tangrot J."/>
            <person name="Rosling A."/>
        </authorList>
    </citation>
    <scope>NUCLEOTIDE SEQUENCE</scope>
    <source>
        <strain evidence="1">87-6 pot B 2015</strain>
    </source>
</reference>
<name>A0A9N9IQW8_FUNMO</name>